<keyword evidence="3" id="KW-1185">Reference proteome</keyword>
<organism evidence="2 3">
    <name type="scientific">Algoriphagus boseongensis</name>
    <dbReference type="NCBI Taxonomy" id="1442587"/>
    <lineage>
        <taxon>Bacteria</taxon>
        <taxon>Pseudomonadati</taxon>
        <taxon>Bacteroidota</taxon>
        <taxon>Cytophagia</taxon>
        <taxon>Cytophagales</taxon>
        <taxon>Cyclobacteriaceae</taxon>
        <taxon>Algoriphagus</taxon>
    </lineage>
</organism>
<sequence>MPNEEQGLGKFGFGLVKDLLQKQLLVIFLIALETGFFVSQAQAQSPAYKTLLSTLYDESFPVVKPNQIKDLSNYQILDTREKPEFEVSHLSGSQWVGYDTFSLESIKNLDKNKPVLVYCTVGARSEAIGKKLKEAGFTRVYNLYGGIINWVNEGQEVECKGLPTQKVHTYSQAWGIWLEKGEKVYE</sequence>
<dbReference type="Proteomes" id="UP000294535">
    <property type="component" value="Unassembled WGS sequence"/>
</dbReference>
<dbReference type="SMART" id="SM00450">
    <property type="entry name" value="RHOD"/>
    <property type="match status" value="1"/>
</dbReference>
<protein>
    <submittedName>
        <fullName evidence="2">Rhodanese-related sulfurtransferase</fullName>
    </submittedName>
</protein>
<dbReference type="InterPro" id="IPR001763">
    <property type="entry name" value="Rhodanese-like_dom"/>
</dbReference>
<name>A0A4R6T5J3_9BACT</name>
<accession>A0A4R6T5J3</accession>
<dbReference type="SUPFAM" id="SSF52821">
    <property type="entry name" value="Rhodanese/Cell cycle control phosphatase"/>
    <property type="match status" value="1"/>
</dbReference>
<dbReference type="CDD" id="cd00158">
    <property type="entry name" value="RHOD"/>
    <property type="match status" value="1"/>
</dbReference>
<dbReference type="PANTHER" id="PTHR43031">
    <property type="entry name" value="FAD-DEPENDENT OXIDOREDUCTASE"/>
    <property type="match status" value="1"/>
</dbReference>
<dbReference type="PANTHER" id="PTHR43031:SF7">
    <property type="entry name" value="NITRIC OXIDE REDUCTASE FLRD-NAD(+) REDUCTASE"/>
    <property type="match status" value="1"/>
</dbReference>
<dbReference type="InterPro" id="IPR050229">
    <property type="entry name" value="GlpE_sulfurtransferase"/>
</dbReference>
<evidence type="ECO:0000259" key="1">
    <source>
        <dbReference type="PROSITE" id="PS50206"/>
    </source>
</evidence>
<dbReference type="Gene3D" id="3.40.250.10">
    <property type="entry name" value="Rhodanese-like domain"/>
    <property type="match status" value="1"/>
</dbReference>
<evidence type="ECO:0000313" key="3">
    <source>
        <dbReference type="Proteomes" id="UP000294535"/>
    </source>
</evidence>
<dbReference type="OrthoDB" id="598065at2"/>
<dbReference type="EMBL" id="SNYF01000005">
    <property type="protein sequence ID" value="TDQ18358.1"/>
    <property type="molecule type" value="Genomic_DNA"/>
</dbReference>
<evidence type="ECO:0000313" key="2">
    <source>
        <dbReference type="EMBL" id="TDQ18358.1"/>
    </source>
</evidence>
<dbReference type="NCBIfam" id="NF045521">
    <property type="entry name" value="rhoda_near_glyco"/>
    <property type="match status" value="1"/>
</dbReference>
<proteinExistence type="predicted"/>
<dbReference type="InterPro" id="IPR036873">
    <property type="entry name" value="Rhodanese-like_dom_sf"/>
</dbReference>
<dbReference type="AlphaFoldDB" id="A0A4R6T5J3"/>
<gene>
    <name evidence="2" type="ORF">DFQ04_0157</name>
</gene>
<feature type="domain" description="Rhodanese" evidence="1">
    <location>
        <begin position="70"/>
        <end position="159"/>
    </location>
</feature>
<dbReference type="GO" id="GO:0016740">
    <property type="term" value="F:transferase activity"/>
    <property type="evidence" value="ECO:0007669"/>
    <property type="project" value="UniProtKB-KW"/>
</dbReference>
<reference evidence="2 3" key="1">
    <citation type="submission" date="2019-03" db="EMBL/GenBank/DDBJ databases">
        <title>Genomic Encyclopedia of Type Strains, Phase III (KMG-III): the genomes of soil and plant-associated and newly described type strains.</title>
        <authorList>
            <person name="Whitman W."/>
        </authorList>
    </citation>
    <scope>NUCLEOTIDE SEQUENCE [LARGE SCALE GENOMIC DNA]</scope>
    <source>
        <strain evidence="2 3">CECT 8446</strain>
    </source>
</reference>
<comment type="caution">
    <text evidence="2">The sequence shown here is derived from an EMBL/GenBank/DDBJ whole genome shotgun (WGS) entry which is preliminary data.</text>
</comment>
<dbReference type="PROSITE" id="PS50206">
    <property type="entry name" value="RHODANESE_3"/>
    <property type="match status" value="1"/>
</dbReference>
<dbReference type="Pfam" id="PF00581">
    <property type="entry name" value="Rhodanese"/>
    <property type="match status" value="1"/>
</dbReference>
<keyword evidence="2" id="KW-0808">Transferase</keyword>